<organism evidence="2 3">
    <name type="scientific">Rubripirellula reticaptiva</name>
    <dbReference type="NCBI Taxonomy" id="2528013"/>
    <lineage>
        <taxon>Bacteria</taxon>
        <taxon>Pseudomonadati</taxon>
        <taxon>Planctomycetota</taxon>
        <taxon>Planctomycetia</taxon>
        <taxon>Pirellulales</taxon>
        <taxon>Pirellulaceae</taxon>
        <taxon>Rubripirellula</taxon>
    </lineage>
</organism>
<feature type="transmembrane region" description="Helical" evidence="1">
    <location>
        <begin position="144"/>
        <end position="164"/>
    </location>
</feature>
<dbReference type="Pfam" id="PF00873">
    <property type="entry name" value="ACR_tran"/>
    <property type="match status" value="1"/>
</dbReference>
<dbReference type="InterPro" id="IPR001036">
    <property type="entry name" value="Acrflvin-R"/>
</dbReference>
<dbReference type="Proteomes" id="UP000317977">
    <property type="component" value="Unassembled WGS sequence"/>
</dbReference>
<dbReference type="RefSeq" id="WP_146532861.1">
    <property type="nucleotide sequence ID" value="NZ_SJPX01000001.1"/>
</dbReference>
<keyword evidence="1" id="KW-0472">Membrane</keyword>
<dbReference type="Gene3D" id="3.30.2090.10">
    <property type="entry name" value="Multidrug efflux transporter AcrB TolC docking domain, DN and DC subdomains"/>
    <property type="match status" value="1"/>
</dbReference>
<dbReference type="PANTHER" id="PTHR32063">
    <property type="match status" value="1"/>
</dbReference>
<dbReference type="EMBL" id="SJPX01000001">
    <property type="protein sequence ID" value="TWU58071.1"/>
    <property type="molecule type" value="Genomic_DNA"/>
</dbReference>
<keyword evidence="1" id="KW-0812">Transmembrane</keyword>
<evidence type="ECO:0000256" key="1">
    <source>
        <dbReference type="SAM" id="Phobius"/>
    </source>
</evidence>
<dbReference type="InterPro" id="IPR027463">
    <property type="entry name" value="AcrB_DN_DC_subdom"/>
</dbReference>
<dbReference type="Gene3D" id="3.30.70.1320">
    <property type="entry name" value="Multidrug efflux transporter AcrB pore domain like"/>
    <property type="match status" value="1"/>
</dbReference>
<gene>
    <name evidence="2" type="ORF">Poly59_09800</name>
</gene>
<evidence type="ECO:0000313" key="3">
    <source>
        <dbReference type="Proteomes" id="UP000317977"/>
    </source>
</evidence>
<accession>A0A5C6FEQ9</accession>
<dbReference type="OrthoDB" id="9757876at2"/>
<reference evidence="2 3" key="1">
    <citation type="submission" date="2019-02" db="EMBL/GenBank/DDBJ databases">
        <title>Deep-cultivation of Planctomycetes and their phenomic and genomic characterization uncovers novel biology.</title>
        <authorList>
            <person name="Wiegand S."/>
            <person name="Jogler M."/>
            <person name="Boedeker C."/>
            <person name="Pinto D."/>
            <person name="Vollmers J."/>
            <person name="Rivas-Marin E."/>
            <person name="Kohn T."/>
            <person name="Peeters S.H."/>
            <person name="Heuer A."/>
            <person name="Rast P."/>
            <person name="Oberbeckmann S."/>
            <person name="Bunk B."/>
            <person name="Jeske O."/>
            <person name="Meyerdierks A."/>
            <person name="Storesund J.E."/>
            <person name="Kallscheuer N."/>
            <person name="Luecker S."/>
            <person name="Lage O.M."/>
            <person name="Pohl T."/>
            <person name="Merkel B.J."/>
            <person name="Hornburger P."/>
            <person name="Mueller R.-W."/>
            <person name="Bruemmer F."/>
            <person name="Labrenz M."/>
            <person name="Spormann A.M."/>
            <person name="Op Den Camp H."/>
            <person name="Overmann J."/>
            <person name="Amann R."/>
            <person name="Jetten M.S.M."/>
            <person name="Mascher T."/>
            <person name="Medema M.H."/>
            <person name="Devos D.P."/>
            <person name="Kaster A.-K."/>
            <person name="Ovreas L."/>
            <person name="Rohde M."/>
            <person name="Galperin M.Y."/>
            <person name="Jogler C."/>
        </authorList>
    </citation>
    <scope>NUCLEOTIDE SEQUENCE [LARGE SCALE GENOMIC DNA]</scope>
    <source>
        <strain evidence="2 3">Poly59</strain>
    </source>
</reference>
<dbReference type="GO" id="GO:0005886">
    <property type="term" value="C:plasma membrane"/>
    <property type="evidence" value="ECO:0007669"/>
    <property type="project" value="TreeGrafter"/>
</dbReference>
<dbReference type="Gene3D" id="1.20.1640.10">
    <property type="entry name" value="Multidrug efflux transporter AcrB transmembrane domain"/>
    <property type="match status" value="1"/>
</dbReference>
<feature type="transmembrane region" description="Helical" evidence="1">
    <location>
        <begin position="119"/>
        <end position="138"/>
    </location>
</feature>
<keyword evidence="1" id="KW-1133">Transmembrane helix</keyword>
<proteinExistence type="predicted"/>
<name>A0A5C6FEQ9_9BACT</name>
<dbReference type="AlphaFoldDB" id="A0A5C6FEQ9"/>
<comment type="caution">
    <text evidence="2">The sequence shown here is derived from an EMBL/GenBank/DDBJ whole genome shotgun (WGS) entry which is preliminary data.</text>
</comment>
<dbReference type="PANTHER" id="PTHR32063:SF18">
    <property type="entry name" value="CATION EFFLUX SYSTEM PROTEIN"/>
    <property type="match status" value="1"/>
</dbReference>
<protein>
    <submittedName>
        <fullName evidence="2">Multidrug efflux system subunit MdtC</fullName>
    </submittedName>
</protein>
<evidence type="ECO:0000313" key="2">
    <source>
        <dbReference type="EMBL" id="TWU58071.1"/>
    </source>
</evidence>
<keyword evidence="3" id="KW-1185">Reference proteome</keyword>
<dbReference type="SUPFAM" id="SSF82866">
    <property type="entry name" value="Multidrug efflux transporter AcrB transmembrane domain"/>
    <property type="match status" value="1"/>
</dbReference>
<sequence>MMRTDDQQLAMEIADQFEQAGAIGDTLIKSGVVRRVVRVGDIADITRGCSDPLSRDAVINDSPPAVALGVMVRKTQRIDLWRADFQQVLDQYQSRLPAGLALDIMLNQNKYGEQRLSSLAGNLLLGVVAIGLVLLTLVGWRSAIVVALALPLSGFTTLFALRLLGNSDIIRCRSQE</sequence>
<dbReference type="GO" id="GO:0042910">
    <property type="term" value="F:xenobiotic transmembrane transporter activity"/>
    <property type="evidence" value="ECO:0007669"/>
    <property type="project" value="TreeGrafter"/>
</dbReference>